<dbReference type="CDD" id="cd06223">
    <property type="entry name" value="PRTases_typeI"/>
    <property type="match status" value="1"/>
</dbReference>
<feature type="domain" description="Phosphoribosyltransferase" evidence="11">
    <location>
        <begin position="10"/>
        <end position="213"/>
    </location>
</feature>
<accession>A0A540W6A6</accession>
<dbReference type="GO" id="GO:0005525">
    <property type="term" value="F:GTP binding"/>
    <property type="evidence" value="ECO:0007669"/>
    <property type="project" value="UniProtKB-KW"/>
</dbReference>
<dbReference type="OrthoDB" id="9781675at2"/>
<evidence type="ECO:0000256" key="6">
    <source>
        <dbReference type="ARBA" id="ARBA00022676"/>
    </source>
</evidence>
<comment type="pathway">
    <text evidence="2">Pyrimidine metabolism; UMP biosynthesis via salvage pathway; UMP from uracil: step 1/1.</text>
</comment>
<dbReference type="GO" id="GO:0004845">
    <property type="term" value="F:uracil phosphoribosyltransferase activity"/>
    <property type="evidence" value="ECO:0007669"/>
    <property type="project" value="UniProtKB-EC"/>
</dbReference>
<dbReference type="Pfam" id="PF14681">
    <property type="entry name" value="UPRTase"/>
    <property type="match status" value="1"/>
</dbReference>
<dbReference type="SUPFAM" id="SSF53271">
    <property type="entry name" value="PRTase-like"/>
    <property type="match status" value="1"/>
</dbReference>
<evidence type="ECO:0000256" key="7">
    <source>
        <dbReference type="ARBA" id="ARBA00022679"/>
    </source>
</evidence>
<evidence type="ECO:0000256" key="5">
    <source>
        <dbReference type="ARBA" id="ARBA00022533"/>
    </source>
</evidence>
<evidence type="ECO:0000256" key="3">
    <source>
        <dbReference type="ARBA" id="ARBA00009516"/>
    </source>
</evidence>
<evidence type="ECO:0000259" key="11">
    <source>
        <dbReference type="Pfam" id="PF14681"/>
    </source>
</evidence>
<dbReference type="InterPro" id="IPR029057">
    <property type="entry name" value="PRTase-like"/>
</dbReference>
<dbReference type="InterPro" id="IPR000836">
    <property type="entry name" value="PRTase_dom"/>
</dbReference>
<reference evidence="12 13" key="1">
    <citation type="submission" date="2019-06" db="EMBL/GenBank/DDBJ databases">
        <title>Description of Kitasatospora acidophila sp. nov. isolated from pine grove soil, and reclassification of Streptomyces novaecaesareae to Kitasatospora novaeceasareae comb. nov.</title>
        <authorList>
            <person name="Kim M.J."/>
        </authorList>
    </citation>
    <scope>NUCLEOTIDE SEQUENCE [LARGE SCALE GENOMIC DNA]</scope>
    <source>
        <strain evidence="12 13">MMS16-CNU292</strain>
    </source>
</reference>
<evidence type="ECO:0000256" key="10">
    <source>
        <dbReference type="ARBA" id="ARBA00031082"/>
    </source>
</evidence>
<keyword evidence="8" id="KW-0547">Nucleotide-binding</keyword>
<evidence type="ECO:0000256" key="2">
    <source>
        <dbReference type="ARBA" id="ARBA00005180"/>
    </source>
</evidence>
<evidence type="ECO:0000256" key="4">
    <source>
        <dbReference type="ARBA" id="ARBA00011894"/>
    </source>
</evidence>
<keyword evidence="9" id="KW-0342">GTP-binding</keyword>
<dbReference type="Gene3D" id="3.40.50.2020">
    <property type="match status" value="1"/>
</dbReference>
<dbReference type="RefSeq" id="WP_101380906.1">
    <property type="nucleotide sequence ID" value="NZ_JBMHHX010000028.1"/>
</dbReference>
<protein>
    <recommendedName>
        <fullName evidence="4">uracil phosphoribosyltransferase</fullName>
        <ecNumber evidence="4">2.4.2.9</ecNumber>
    </recommendedName>
    <alternativeName>
        <fullName evidence="10">UMP pyrophosphorylase</fullName>
    </alternativeName>
</protein>
<proteinExistence type="inferred from homology"/>
<dbReference type="EMBL" id="VIGB01000003">
    <property type="protein sequence ID" value="TQF04558.1"/>
    <property type="molecule type" value="Genomic_DNA"/>
</dbReference>
<dbReference type="NCBIfam" id="NF001097">
    <property type="entry name" value="PRK00129.1"/>
    <property type="match status" value="1"/>
</dbReference>
<comment type="cofactor">
    <cofactor evidence="1">
        <name>Mg(2+)</name>
        <dbReference type="ChEBI" id="CHEBI:18420"/>
    </cofactor>
</comment>
<keyword evidence="5" id="KW-0021">Allosteric enzyme</keyword>
<evidence type="ECO:0000256" key="8">
    <source>
        <dbReference type="ARBA" id="ARBA00022741"/>
    </source>
</evidence>
<evidence type="ECO:0000313" key="13">
    <source>
        <dbReference type="Proteomes" id="UP000319103"/>
    </source>
</evidence>
<dbReference type="EC" id="2.4.2.9" evidence="4"/>
<name>A0A540W6A6_9ACTN</name>
<evidence type="ECO:0000256" key="1">
    <source>
        <dbReference type="ARBA" id="ARBA00001946"/>
    </source>
</evidence>
<keyword evidence="7 12" id="KW-0808">Transferase</keyword>
<dbReference type="AlphaFoldDB" id="A0A540W6A6"/>
<comment type="caution">
    <text evidence="12">The sequence shown here is derived from an EMBL/GenBank/DDBJ whole genome shotgun (WGS) entry which is preliminary data.</text>
</comment>
<keyword evidence="13" id="KW-1185">Reference proteome</keyword>
<dbReference type="Proteomes" id="UP000319103">
    <property type="component" value="Unassembled WGS sequence"/>
</dbReference>
<evidence type="ECO:0000313" key="12">
    <source>
        <dbReference type="EMBL" id="TQF04558.1"/>
    </source>
</evidence>
<organism evidence="12 13">
    <name type="scientific">Kitasatospora acidiphila</name>
    <dbReference type="NCBI Taxonomy" id="2567942"/>
    <lineage>
        <taxon>Bacteria</taxon>
        <taxon>Bacillati</taxon>
        <taxon>Actinomycetota</taxon>
        <taxon>Actinomycetes</taxon>
        <taxon>Kitasatosporales</taxon>
        <taxon>Streptomycetaceae</taxon>
        <taxon>Kitasatospora</taxon>
    </lineage>
</organism>
<comment type="similarity">
    <text evidence="3">Belongs to the UPRTase family.</text>
</comment>
<sequence length="220" mass="24561">MSTEHVHLLPQTDQLRAMHTIVRDRDCSQEDFRFYTRRIIHRLLEAALDLLPYAKREVTTPVGVTYLGLELVDKVCAVPVIRAGEAMEVELLDVQPDIPIGKILIQRDKQTKLPKLYYKQLPADIGEGHVLLLEPMLATGGSALAAIDVLLDSGVSEEKIIMINFLSSPEGLERFARERPGLQIVTSAIEDRLNEHAFMIPGIGDFGDRFFGTTDSGARK</sequence>
<dbReference type="FunFam" id="3.40.50.2020:FF:000023">
    <property type="entry name" value="Probable uracil phosphoribosyltransferase"/>
    <property type="match status" value="1"/>
</dbReference>
<keyword evidence="6 12" id="KW-0328">Glycosyltransferase</keyword>
<evidence type="ECO:0000256" key="9">
    <source>
        <dbReference type="ARBA" id="ARBA00023134"/>
    </source>
</evidence>
<gene>
    <name evidence="12" type="ORF">E6W39_22925</name>
</gene>